<protein>
    <recommendedName>
        <fullName evidence="2">L-gulonolactone oxidase</fullName>
        <ecNumber evidence="2">1.1.3.8</ecNumber>
    </recommendedName>
</protein>
<dbReference type="InterPro" id="IPR007173">
    <property type="entry name" value="ALO_C"/>
</dbReference>
<name>A0A836GV58_9TRYP</name>
<dbReference type="GO" id="GO:0003885">
    <property type="term" value="F:D-arabinono-1,4-lactone oxidase activity"/>
    <property type="evidence" value="ECO:0007669"/>
    <property type="project" value="InterPro"/>
</dbReference>
<comment type="caution">
    <text evidence="8">The sequence shown here is derived from an EMBL/GenBank/DDBJ whole genome shotgun (WGS) entry which is preliminary data.</text>
</comment>
<dbReference type="Pfam" id="PF01565">
    <property type="entry name" value="FAD_binding_4"/>
    <property type="match status" value="1"/>
</dbReference>
<dbReference type="InterPro" id="IPR036318">
    <property type="entry name" value="FAD-bd_PCMH-like_sf"/>
</dbReference>
<gene>
    <name evidence="8" type="ORF">LSCM4_06985</name>
</gene>
<dbReference type="InterPro" id="IPR016166">
    <property type="entry name" value="FAD-bd_PCMH"/>
</dbReference>
<dbReference type="InterPro" id="IPR016169">
    <property type="entry name" value="FAD-bd_PCMH_sub2"/>
</dbReference>
<dbReference type="Proteomes" id="UP000674143">
    <property type="component" value="Unassembled WGS sequence"/>
</dbReference>
<evidence type="ECO:0000256" key="2">
    <source>
        <dbReference type="ARBA" id="ARBA00013121"/>
    </source>
</evidence>
<dbReference type="Pfam" id="PF04030">
    <property type="entry name" value="ALO"/>
    <property type="match status" value="1"/>
</dbReference>
<evidence type="ECO:0000313" key="8">
    <source>
        <dbReference type="EMBL" id="KAG5481906.1"/>
    </source>
</evidence>
<evidence type="ECO:0000256" key="5">
    <source>
        <dbReference type="ARBA" id="ARBA00023002"/>
    </source>
</evidence>
<dbReference type="Gene3D" id="3.30.465.10">
    <property type="match status" value="1"/>
</dbReference>
<dbReference type="RefSeq" id="XP_067064266.1">
    <property type="nucleotide sequence ID" value="XM_067208892.1"/>
</dbReference>
<dbReference type="GO" id="GO:0019853">
    <property type="term" value="P:L-ascorbic acid biosynthetic process"/>
    <property type="evidence" value="ECO:0007669"/>
    <property type="project" value="UniProtKB-KW"/>
</dbReference>
<dbReference type="Gene3D" id="3.30.43.10">
    <property type="entry name" value="Uridine Diphospho-n-acetylenolpyruvylglucosamine Reductase, domain 2"/>
    <property type="match status" value="1"/>
</dbReference>
<dbReference type="PANTHER" id="PTHR43762">
    <property type="entry name" value="L-GULONOLACTONE OXIDASE"/>
    <property type="match status" value="1"/>
</dbReference>
<keyword evidence="5" id="KW-0560">Oxidoreductase</keyword>
<evidence type="ECO:0000256" key="4">
    <source>
        <dbReference type="ARBA" id="ARBA00022729"/>
    </source>
</evidence>
<dbReference type="GO" id="GO:0050105">
    <property type="term" value="F:L-gulonolactone oxidase activity"/>
    <property type="evidence" value="ECO:0007669"/>
    <property type="project" value="UniProtKB-EC"/>
</dbReference>
<dbReference type="GeneID" id="92362826"/>
<dbReference type="SUPFAM" id="SSF56176">
    <property type="entry name" value="FAD-binding/transporter-associated domain-like"/>
    <property type="match status" value="1"/>
</dbReference>
<dbReference type="AlphaFoldDB" id="A0A836GV58"/>
<dbReference type="KEGG" id="loi:92362826"/>
<dbReference type="PIRSF" id="PIRSF000136">
    <property type="entry name" value="LGO_GLO"/>
    <property type="match status" value="1"/>
</dbReference>
<comment type="pathway">
    <text evidence="1">Cofactor biosynthesis; L-ascorbate biosynthesis.</text>
</comment>
<organism evidence="8 9">
    <name type="scientific">Leishmania orientalis</name>
    <dbReference type="NCBI Taxonomy" id="2249476"/>
    <lineage>
        <taxon>Eukaryota</taxon>
        <taxon>Discoba</taxon>
        <taxon>Euglenozoa</taxon>
        <taxon>Kinetoplastea</taxon>
        <taxon>Metakinetoplastina</taxon>
        <taxon>Trypanosomatida</taxon>
        <taxon>Trypanosomatidae</taxon>
        <taxon>Leishmaniinae</taxon>
        <taxon>Leishmania</taxon>
    </lineage>
</organism>
<evidence type="ECO:0000256" key="3">
    <source>
        <dbReference type="ARBA" id="ARBA00022644"/>
    </source>
</evidence>
<evidence type="ECO:0000256" key="1">
    <source>
        <dbReference type="ARBA" id="ARBA00005147"/>
    </source>
</evidence>
<reference evidence="9" key="2">
    <citation type="journal article" date="2021" name="Sci. Data">
        <title>Chromosome-scale genome sequencing, assembly and annotation of six genomes from subfamily Leishmaniinae.</title>
        <authorList>
            <person name="Almutairi H."/>
            <person name="Urbaniak M.D."/>
            <person name="Bates M.D."/>
            <person name="Jariyapan N."/>
            <person name="Kwakye-Nuako G."/>
            <person name="Thomaz Soccol V."/>
            <person name="Al-Salem W.S."/>
            <person name="Dillon R.J."/>
            <person name="Bates P.A."/>
            <person name="Gatherer D."/>
        </authorList>
    </citation>
    <scope>NUCLEOTIDE SEQUENCE [LARGE SCALE GENOMIC DNA]</scope>
</reference>
<proteinExistence type="predicted"/>
<dbReference type="GO" id="GO:0016020">
    <property type="term" value="C:membrane"/>
    <property type="evidence" value="ECO:0007669"/>
    <property type="project" value="InterPro"/>
</dbReference>
<dbReference type="InterPro" id="IPR016167">
    <property type="entry name" value="FAD-bd_PCMH_sub1"/>
</dbReference>
<accession>A0A836GV58</accession>
<reference evidence="9" key="1">
    <citation type="journal article" date="2021" name="Microbiol. Resour. Announc.">
        <title>LGAAP: Leishmaniinae Genome Assembly and Annotation Pipeline.</title>
        <authorList>
            <person name="Almutairi H."/>
            <person name="Urbaniak M.D."/>
            <person name="Bates M.D."/>
            <person name="Jariyapan N."/>
            <person name="Kwakye-Nuako G."/>
            <person name="Thomaz-Soccol V."/>
            <person name="Al-Salem W.S."/>
            <person name="Dillon R.J."/>
            <person name="Bates P.A."/>
            <person name="Gatherer D."/>
        </authorList>
    </citation>
    <scope>NUCLEOTIDE SEQUENCE [LARGE SCALE GENOMIC DNA]</scope>
</reference>
<dbReference type="InterPro" id="IPR006094">
    <property type="entry name" value="Oxid_FAD_bind_N"/>
</dbReference>
<dbReference type="SMR" id="A0A836GV58"/>
<dbReference type="FunFam" id="3.30.70.2520:FF:000005">
    <property type="entry name" value="L-gulonolactone oxidase, putative"/>
    <property type="match status" value="1"/>
</dbReference>
<evidence type="ECO:0000313" key="9">
    <source>
        <dbReference type="Proteomes" id="UP000674143"/>
    </source>
</evidence>
<comment type="catalytic activity">
    <reaction evidence="6">
        <text>L-gulono-1,4-lactone + O2 = L-ascorbate + H2O2 + H(+)</text>
        <dbReference type="Rhea" id="RHEA:32363"/>
        <dbReference type="ChEBI" id="CHEBI:15378"/>
        <dbReference type="ChEBI" id="CHEBI:15379"/>
        <dbReference type="ChEBI" id="CHEBI:16240"/>
        <dbReference type="ChEBI" id="CHEBI:17587"/>
        <dbReference type="ChEBI" id="CHEBI:38290"/>
        <dbReference type="EC" id="1.1.3.8"/>
    </reaction>
</comment>
<feature type="domain" description="FAD-binding PCMH-type" evidence="7">
    <location>
        <begin position="17"/>
        <end position="187"/>
    </location>
</feature>
<keyword evidence="4" id="KW-0732">Signal</keyword>
<dbReference type="Gene3D" id="3.30.70.2520">
    <property type="match status" value="1"/>
</dbReference>
<dbReference type="PANTHER" id="PTHR43762:SF1">
    <property type="entry name" value="D-ARABINONO-1,4-LACTONE OXIDASE"/>
    <property type="match status" value="1"/>
</dbReference>
<evidence type="ECO:0000256" key="6">
    <source>
        <dbReference type="ARBA" id="ARBA00048083"/>
    </source>
</evidence>
<dbReference type="EMBL" id="JAFHLR010000017">
    <property type="protein sequence ID" value="KAG5481906.1"/>
    <property type="molecule type" value="Genomic_DNA"/>
</dbReference>
<keyword evidence="9" id="KW-1185">Reference proteome</keyword>
<dbReference type="EC" id="1.1.3.8" evidence="2"/>
<sequence length="500" mass="56652">MPDQSLASRWTNFAEIGSCRPTHHHYPDSTEDVRRAVEFVRSLNGKCRVTGAGKSPNASTFTNDHLIHMERMNRILSIDTTARTITCEAGVMMEEVMKELDKVGLMMRCVPSYVQTTIGGCIATATHSSGIQCHGLSDYVQGLTIVDGCAKMHTLVAGKDDAELRLAACHLGVMGIVTKVTLAVQPRIQWKLSSQPLTMEDATNTTLVAEKVKSTEYYRWWWVPHTDGCYESYGTIESTTDISPVPPIRDTATARCEAPVRLPSAASRTTAEGQGEGTAEMSTSFTLKGALRYIATDFVRHQVVEWSLWAACLYPPMQRYVNTAYERVFYSAPQVQSGSALECFTFDCLFKQWANEWAIEASRAVEAFNRLRDMVEREGMLLHFPVEFRFTAADASDMSPAVGRPTCWIGVVMYRPYGQEARDTRRCYDGFCRLMEEMDGRPHWAKYYDWGYGEMMRAYGDHWERFLALRRRMDPDNIFVNQWFSNLMTPGRAHSTEYTQ</sequence>
<evidence type="ECO:0000259" key="7">
    <source>
        <dbReference type="PROSITE" id="PS51387"/>
    </source>
</evidence>
<dbReference type="GO" id="GO:0071949">
    <property type="term" value="F:FAD binding"/>
    <property type="evidence" value="ECO:0007669"/>
    <property type="project" value="InterPro"/>
</dbReference>
<keyword evidence="3" id="KW-0060">Ascorbate biosynthesis</keyword>
<dbReference type="FunFam" id="3.30.465.10:FF:000033">
    <property type="entry name" value="L-gulonolactone oxidase 5"/>
    <property type="match status" value="1"/>
</dbReference>
<dbReference type="PROSITE" id="PS51387">
    <property type="entry name" value="FAD_PCMH"/>
    <property type="match status" value="1"/>
</dbReference>
<dbReference type="InterPro" id="IPR010031">
    <property type="entry name" value="FAD_lactone_oxidase-like"/>
</dbReference>